<reference evidence="2 3" key="1">
    <citation type="submission" date="2020-04" db="EMBL/GenBank/DDBJ databases">
        <title>Perkinsus chesapeaki whole genome sequence.</title>
        <authorList>
            <person name="Bogema D.R."/>
        </authorList>
    </citation>
    <scope>NUCLEOTIDE SEQUENCE [LARGE SCALE GENOMIC DNA]</scope>
    <source>
        <strain evidence="2">ATCC PRA-425</strain>
    </source>
</reference>
<feature type="transmembrane region" description="Helical" evidence="1">
    <location>
        <begin position="217"/>
        <end position="238"/>
    </location>
</feature>
<dbReference type="Proteomes" id="UP000591131">
    <property type="component" value="Unassembled WGS sequence"/>
</dbReference>
<keyword evidence="1" id="KW-0812">Transmembrane</keyword>
<keyword evidence="3" id="KW-1185">Reference proteome</keyword>
<proteinExistence type="predicted"/>
<dbReference type="AlphaFoldDB" id="A0A7J6L286"/>
<keyword evidence="1" id="KW-0472">Membrane</keyword>
<dbReference type="EMBL" id="JAAPAO010000794">
    <property type="protein sequence ID" value="KAF4653713.1"/>
    <property type="molecule type" value="Genomic_DNA"/>
</dbReference>
<keyword evidence="1" id="KW-1133">Transmembrane helix</keyword>
<dbReference type="OrthoDB" id="439712at2759"/>
<name>A0A7J6L286_PERCH</name>
<evidence type="ECO:0000313" key="2">
    <source>
        <dbReference type="EMBL" id="KAF4653713.1"/>
    </source>
</evidence>
<protein>
    <submittedName>
        <fullName evidence="2">Uncharacterized protein</fullName>
    </submittedName>
</protein>
<gene>
    <name evidence="2" type="ORF">FOL47_010327</name>
</gene>
<organism evidence="2 3">
    <name type="scientific">Perkinsus chesapeaki</name>
    <name type="common">Clam parasite</name>
    <name type="synonym">Perkinsus andrewsi</name>
    <dbReference type="NCBI Taxonomy" id="330153"/>
    <lineage>
        <taxon>Eukaryota</taxon>
        <taxon>Sar</taxon>
        <taxon>Alveolata</taxon>
        <taxon>Perkinsozoa</taxon>
        <taxon>Perkinsea</taxon>
        <taxon>Perkinsida</taxon>
        <taxon>Perkinsidae</taxon>
        <taxon>Perkinsus</taxon>
    </lineage>
</organism>
<accession>A0A7J6L286</accession>
<feature type="transmembrane region" description="Helical" evidence="1">
    <location>
        <begin position="25"/>
        <end position="44"/>
    </location>
</feature>
<feature type="transmembrane region" description="Helical" evidence="1">
    <location>
        <begin position="51"/>
        <end position="77"/>
    </location>
</feature>
<comment type="caution">
    <text evidence="2">The sequence shown here is derived from an EMBL/GenBank/DDBJ whole genome shotgun (WGS) entry which is preliminary data.</text>
</comment>
<evidence type="ECO:0000256" key="1">
    <source>
        <dbReference type="SAM" id="Phobius"/>
    </source>
</evidence>
<evidence type="ECO:0000313" key="3">
    <source>
        <dbReference type="Proteomes" id="UP000591131"/>
    </source>
</evidence>
<sequence>MVMVVYGFILLSSYMAELVQRWRILVVLASGVMMTLLAILACVATKRRSNWCIICTFFTVCMMLLALYVSGAISATIEYAKWVSMHSEVGHSLHYAPNEWTPEQRGAVVEMRGTFFEMWGDSCTGGKCTDDGKCLESPVKLTEVVCEGESSLGKAFTRWQDGAEHASRTAVQPYFTECKNSTMLTEPYANEEQVNSWCVSFDTLLYRTQNWNFYNMFLMWALTVVMITALGLNAIYLFHRRRAIQEEKKEVLYVSRRVSGSNWWLTPTAPGGGSVSQPV</sequence>